<protein>
    <submittedName>
        <fullName evidence="1">Uncharacterized protein</fullName>
    </submittedName>
</protein>
<gene>
    <name evidence="1" type="ORF">ZEAMMB73_Zm00001d017219</name>
</gene>
<proteinExistence type="predicted"/>
<reference evidence="1" key="1">
    <citation type="submission" date="2015-12" db="EMBL/GenBank/DDBJ databases">
        <title>Update maize B73 reference genome by single molecule sequencing technologies.</title>
        <authorList>
            <consortium name="Maize Genome Sequencing Project"/>
            <person name="Ware D."/>
        </authorList>
    </citation>
    <scope>NUCLEOTIDE SEQUENCE</scope>
    <source>
        <tissue evidence="1">Seedling</tissue>
    </source>
</reference>
<evidence type="ECO:0000313" key="1">
    <source>
        <dbReference type="EMBL" id="AQK72631.1"/>
    </source>
</evidence>
<name>A0A1D6HD61_MAIZE</name>
<organism evidence="1">
    <name type="scientific">Zea mays</name>
    <name type="common">Maize</name>
    <dbReference type="NCBI Taxonomy" id="4577"/>
    <lineage>
        <taxon>Eukaryota</taxon>
        <taxon>Viridiplantae</taxon>
        <taxon>Streptophyta</taxon>
        <taxon>Embryophyta</taxon>
        <taxon>Tracheophyta</taxon>
        <taxon>Spermatophyta</taxon>
        <taxon>Magnoliopsida</taxon>
        <taxon>Liliopsida</taxon>
        <taxon>Poales</taxon>
        <taxon>Poaceae</taxon>
        <taxon>PACMAD clade</taxon>
        <taxon>Panicoideae</taxon>
        <taxon>Andropogonodae</taxon>
        <taxon>Andropogoneae</taxon>
        <taxon>Tripsacinae</taxon>
        <taxon>Zea</taxon>
    </lineage>
</organism>
<sequence length="10" mass="1051">MMVDKGLGSN</sequence>
<accession>A0A1D6HD61</accession>
<dbReference type="InParanoid" id="A0A1D6HD61"/>
<dbReference type="EMBL" id="CM000781">
    <property type="protein sequence ID" value="AQK72631.1"/>
    <property type="molecule type" value="Genomic_DNA"/>
</dbReference>